<keyword evidence="2" id="KW-0238">DNA-binding</keyword>
<dbReference type="HOGENOM" id="CLU_060699_3_0_5"/>
<dbReference type="Gene3D" id="3.40.50.1360">
    <property type="match status" value="1"/>
</dbReference>
<keyword evidence="3" id="KW-0804">Transcription</keyword>
<dbReference type="GO" id="GO:0003700">
    <property type="term" value="F:DNA-binding transcription factor activity"/>
    <property type="evidence" value="ECO:0007669"/>
    <property type="project" value="InterPro"/>
</dbReference>
<dbReference type="EMBL" id="CP000888">
    <property type="protein sequence ID" value="ACD73865.1"/>
    <property type="molecule type" value="Genomic_DNA"/>
</dbReference>
<dbReference type="InterPro" id="IPR014036">
    <property type="entry name" value="DeoR-like_C"/>
</dbReference>
<evidence type="ECO:0000256" key="3">
    <source>
        <dbReference type="ARBA" id="ARBA00023163"/>
    </source>
</evidence>
<dbReference type="InterPro" id="IPR050313">
    <property type="entry name" value="Carb_Metab_HTH_regulators"/>
</dbReference>
<feature type="domain" description="HTH deoR-type" evidence="4">
    <location>
        <begin position="78"/>
        <end position="133"/>
    </location>
</feature>
<dbReference type="PROSITE" id="PS00894">
    <property type="entry name" value="HTH_DEOR_1"/>
    <property type="match status" value="1"/>
</dbReference>
<dbReference type="InterPro" id="IPR018356">
    <property type="entry name" value="Tscrpt_reg_HTH_DeoR_CS"/>
</dbReference>
<evidence type="ECO:0000313" key="5">
    <source>
        <dbReference type="EMBL" id="ACD73865.1"/>
    </source>
</evidence>
<dbReference type="AlphaFoldDB" id="A0A0F6AU59"/>
<protein>
    <submittedName>
        <fullName evidence="5">Transcriptional regulator, DeoR family</fullName>
    </submittedName>
</protein>
<dbReference type="SUPFAM" id="SSF100950">
    <property type="entry name" value="NagB/RpiA/CoA transferase-like"/>
    <property type="match status" value="1"/>
</dbReference>
<evidence type="ECO:0000256" key="2">
    <source>
        <dbReference type="ARBA" id="ARBA00023125"/>
    </source>
</evidence>
<dbReference type="InterPro" id="IPR001034">
    <property type="entry name" value="DeoR_HTH"/>
</dbReference>
<evidence type="ECO:0000313" key="6">
    <source>
        <dbReference type="Proteomes" id="UP000002565"/>
    </source>
</evidence>
<evidence type="ECO:0000256" key="1">
    <source>
        <dbReference type="ARBA" id="ARBA00023015"/>
    </source>
</evidence>
<dbReference type="SMART" id="SM01134">
    <property type="entry name" value="DeoRC"/>
    <property type="match status" value="1"/>
</dbReference>
<gene>
    <name evidence="5" type="ordered locus">BAbS19_II03560</name>
</gene>
<accession>A0A0F6AU59</accession>
<dbReference type="InterPro" id="IPR037171">
    <property type="entry name" value="NagB/RpiA_transferase-like"/>
</dbReference>
<dbReference type="InterPro" id="IPR036390">
    <property type="entry name" value="WH_DNA-bd_sf"/>
</dbReference>
<dbReference type="SMART" id="SM00420">
    <property type="entry name" value="HTH_DEOR"/>
    <property type="match status" value="1"/>
</dbReference>
<proteinExistence type="predicted"/>
<dbReference type="PANTHER" id="PTHR30363">
    <property type="entry name" value="HTH-TYPE TRANSCRIPTIONAL REGULATOR SRLR-RELATED"/>
    <property type="match status" value="1"/>
</dbReference>
<dbReference type="KEGG" id="bmc:BAbS19_II03560"/>
<dbReference type="Pfam" id="PF08220">
    <property type="entry name" value="HTH_DeoR"/>
    <property type="match status" value="1"/>
</dbReference>
<organism evidence="5 6">
    <name type="scientific">Brucella abortus (strain S19)</name>
    <dbReference type="NCBI Taxonomy" id="430066"/>
    <lineage>
        <taxon>Bacteria</taxon>
        <taxon>Pseudomonadati</taxon>
        <taxon>Pseudomonadota</taxon>
        <taxon>Alphaproteobacteria</taxon>
        <taxon>Hyphomicrobiales</taxon>
        <taxon>Brucellaceae</taxon>
        <taxon>Brucella/Ochrobactrum group</taxon>
        <taxon>Brucella</taxon>
    </lineage>
</organism>
<dbReference type="Pfam" id="PF00455">
    <property type="entry name" value="DeoRC"/>
    <property type="match status" value="1"/>
</dbReference>
<name>A0A0F6AU59_BRUA1</name>
<keyword evidence="1" id="KW-0805">Transcription regulation</keyword>
<dbReference type="PANTHER" id="PTHR30363:SF44">
    <property type="entry name" value="AGA OPERON TRANSCRIPTIONAL REPRESSOR-RELATED"/>
    <property type="match status" value="1"/>
</dbReference>
<dbReference type="SUPFAM" id="SSF46785">
    <property type="entry name" value="Winged helix' DNA-binding domain"/>
    <property type="match status" value="1"/>
</dbReference>
<sequence>MKNAHPVSRKLSGCAFQKSLSSVKSHAITRWVLRLSEHVSKGGKTTGMAVSNKASIENLMTNGLTTGQVPNDSRHARQLVRRQQIAETVMAEGSMRIEDLTERFGISLMTAHRDVDELVSRGLFRKSRGIVSAAPTSLIEASDLYRVTRQSEEKKLIAEAAMQFVEPGQAIFFDDSTTVLQMVPHLPGKGPLTVITNSLILMNEVRDMKDVTLLGLGGQLYNWCNAFVGGMTIHEIRRLRADVAFISIAAITDDLLFHQSPEMVETKRAMLDCAARRILLADHTKFERRALHNFGALSDFDVVIVDEKTPFAHIERMQAQGINVVVARASEKVDVIPARRR</sequence>
<reference evidence="5 6" key="1">
    <citation type="journal article" date="2008" name="PLoS ONE">
        <title>Genome sequence of Brucella abortus vaccine strain S19 compared to virulent strains yields candidate virulence genes.</title>
        <authorList>
            <person name="Crasta O.R."/>
            <person name="Folkerts O."/>
            <person name="Fei Z."/>
            <person name="Mane S.P."/>
            <person name="Evans C."/>
            <person name="Martino-Catt S."/>
            <person name="Bricker B."/>
            <person name="Yu G."/>
            <person name="Du L."/>
            <person name="Sobral B.W."/>
        </authorList>
    </citation>
    <scope>NUCLEOTIDE SEQUENCE [LARGE SCALE GENOMIC DNA]</scope>
    <source>
        <strain evidence="5 6">S19</strain>
    </source>
</reference>
<evidence type="ECO:0000259" key="4">
    <source>
        <dbReference type="PROSITE" id="PS51000"/>
    </source>
</evidence>
<dbReference type="PROSITE" id="PS51000">
    <property type="entry name" value="HTH_DEOR_2"/>
    <property type="match status" value="1"/>
</dbReference>
<dbReference type="GO" id="GO:0003677">
    <property type="term" value="F:DNA binding"/>
    <property type="evidence" value="ECO:0007669"/>
    <property type="project" value="UniProtKB-KW"/>
</dbReference>
<dbReference type="Proteomes" id="UP000002565">
    <property type="component" value="Chromosome 2"/>
</dbReference>